<reference evidence="1" key="1">
    <citation type="submission" date="2021-06" db="EMBL/GenBank/DDBJ databases">
        <authorList>
            <person name="Kallberg Y."/>
            <person name="Tangrot J."/>
            <person name="Rosling A."/>
        </authorList>
    </citation>
    <scope>NUCLEOTIDE SEQUENCE</scope>
    <source>
        <strain evidence="1">MA453B</strain>
    </source>
</reference>
<proteinExistence type="predicted"/>
<dbReference type="Proteomes" id="UP000789405">
    <property type="component" value="Unassembled WGS sequence"/>
</dbReference>
<evidence type="ECO:0000313" key="2">
    <source>
        <dbReference type="Proteomes" id="UP000789405"/>
    </source>
</evidence>
<name>A0A9N9JAZ0_9GLOM</name>
<protein>
    <submittedName>
        <fullName evidence="1">5865_t:CDS:1</fullName>
    </submittedName>
</protein>
<feature type="non-terminal residue" evidence="1">
    <location>
        <position position="1"/>
    </location>
</feature>
<dbReference type="EMBL" id="CAJVPY010019345">
    <property type="protein sequence ID" value="CAG8771159.1"/>
    <property type="molecule type" value="Genomic_DNA"/>
</dbReference>
<sequence>MAETLEMVLEDAQSIVTLGTNSDILKNINTTKINVEILQLQPKFAIIKHFTDSL</sequence>
<keyword evidence="2" id="KW-1185">Reference proteome</keyword>
<accession>A0A9N9JAZ0</accession>
<organism evidence="1 2">
    <name type="scientific">Dentiscutata erythropus</name>
    <dbReference type="NCBI Taxonomy" id="1348616"/>
    <lineage>
        <taxon>Eukaryota</taxon>
        <taxon>Fungi</taxon>
        <taxon>Fungi incertae sedis</taxon>
        <taxon>Mucoromycota</taxon>
        <taxon>Glomeromycotina</taxon>
        <taxon>Glomeromycetes</taxon>
        <taxon>Diversisporales</taxon>
        <taxon>Gigasporaceae</taxon>
        <taxon>Dentiscutata</taxon>
    </lineage>
</organism>
<evidence type="ECO:0000313" key="1">
    <source>
        <dbReference type="EMBL" id="CAG8771159.1"/>
    </source>
</evidence>
<gene>
    <name evidence="1" type="ORF">DERYTH_LOCUS18704</name>
</gene>
<dbReference type="AlphaFoldDB" id="A0A9N9JAZ0"/>
<comment type="caution">
    <text evidence="1">The sequence shown here is derived from an EMBL/GenBank/DDBJ whole genome shotgun (WGS) entry which is preliminary data.</text>
</comment>